<dbReference type="AlphaFoldDB" id="A0A382KTT6"/>
<feature type="non-terminal residue" evidence="2">
    <location>
        <position position="37"/>
    </location>
</feature>
<keyword evidence="1" id="KW-0472">Membrane</keyword>
<keyword evidence="1" id="KW-1133">Transmembrane helix</keyword>
<protein>
    <submittedName>
        <fullName evidence="2">Uncharacterized protein</fullName>
    </submittedName>
</protein>
<feature type="transmembrane region" description="Helical" evidence="1">
    <location>
        <begin position="7"/>
        <end position="28"/>
    </location>
</feature>
<reference evidence="2" key="1">
    <citation type="submission" date="2018-05" db="EMBL/GenBank/DDBJ databases">
        <authorList>
            <person name="Lanie J.A."/>
            <person name="Ng W.-L."/>
            <person name="Kazmierczak K.M."/>
            <person name="Andrzejewski T.M."/>
            <person name="Davidsen T.M."/>
            <person name="Wayne K.J."/>
            <person name="Tettelin H."/>
            <person name="Glass J.I."/>
            <person name="Rusch D."/>
            <person name="Podicherti R."/>
            <person name="Tsui H.-C.T."/>
            <person name="Winkler M.E."/>
        </authorList>
    </citation>
    <scope>NUCLEOTIDE SEQUENCE</scope>
</reference>
<gene>
    <name evidence="2" type="ORF">METZ01_LOCUS281058</name>
</gene>
<proteinExistence type="predicted"/>
<keyword evidence="1" id="KW-0812">Transmembrane</keyword>
<dbReference type="EMBL" id="UINC01082961">
    <property type="protein sequence ID" value="SVC28204.1"/>
    <property type="molecule type" value="Genomic_DNA"/>
</dbReference>
<evidence type="ECO:0000256" key="1">
    <source>
        <dbReference type="SAM" id="Phobius"/>
    </source>
</evidence>
<evidence type="ECO:0000313" key="2">
    <source>
        <dbReference type="EMBL" id="SVC28204.1"/>
    </source>
</evidence>
<organism evidence="2">
    <name type="scientific">marine metagenome</name>
    <dbReference type="NCBI Taxonomy" id="408172"/>
    <lineage>
        <taxon>unclassified sequences</taxon>
        <taxon>metagenomes</taxon>
        <taxon>ecological metagenomes</taxon>
    </lineage>
</organism>
<accession>A0A382KTT6</accession>
<name>A0A382KTT6_9ZZZZ</name>
<sequence>MKKSIGISVFLVSIGVVFLLDNLGYINISVTELIKTY</sequence>